<evidence type="ECO:0000259" key="7">
    <source>
        <dbReference type="Pfam" id="PF00884"/>
    </source>
</evidence>
<keyword evidence="3" id="KW-0378">Hydrolase</keyword>
<keyword evidence="9" id="KW-1185">Reference proteome</keyword>
<dbReference type="AlphaFoldDB" id="A0A512B2V7"/>
<dbReference type="InterPro" id="IPR024607">
    <property type="entry name" value="Sulfatase_CS"/>
</dbReference>
<keyword evidence="4" id="KW-0106">Calcium</keyword>
<evidence type="ECO:0000313" key="8">
    <source>
        <dbReference type="EMBL" id="GEO06298.1"/>
    </source>
</evidence>
<evidence type="ECO:0000256" key="3">
    <source>
        <dbReference type="ARBA" id="ARBA00022801"/>
    </source>
</evidence>
<dbReference type="GO" id="GO:0046872">
    <property type="term" value="F:metal ion binding"/>
    <property type="evidence" value="ECO:0007669"/>
    <property type="project" value="UniProtKB-KW"/>
</dbReference>
<comment type="caution">
    <text evidence="8">The sequence shown here is derived from an EMBL/GenBank/DDBJ whole genome shotgun (WGS) entry which is preliminary data.</text>
</comment>
<feature type="domain" description="Sulfatase N-terminal" evidence="7">
    <location>
        <begin position="30"/>
        <end position="365"/>
    </location>
</feature>
<gene>
    <name evidence="8" type="primary">arsB</name>
    <name evidence="8" type="ORF">AAE02nite_39620</name>
</gene>
<dbReference type="PANTHER" id="PTHR10342:SF274">
    <property type="entry name" value="ARYLSULFATASE B"/>
    <property type="match status" value="1"/>
</dbReference>
<evidence type="ECO:0000256" key="5">
    <source>
        <dbReference type="ARBA" id="ARBA00023180"/>
    </source>
</evidence>
<dbReference type="InterPro" id="IPR000917">
    <property type="entry name" value="Sulfatase_N"/>
</dbReference>
<proteinExistence type="inferred from homology"/>
<evidence type="ECO:0000256" key="6">
    <source>
        <dbReference type="SAM" id="SignalP"/>
    </source>
</evidence>
<dbReference type="CDD" id="cd16029">
    <property type="entry name" value="4-S"/>
    <property type="match status" value="1"/>
</dbReference>
<keyword evidence="5" id="KW-0325">Glycoprotein</keyword>
<comment type="similarity">
    <text evidence="1">Belongs to the sulfatase family.</text>
</comment>
<evidence type="ECO:0000256" key="1">
    <source>
        <dbReference type="ARBA" id="ARBA00008779"/>
    </source>
</evidence>
<feature type="signal peptide" evidence="6">
    <location>
        <begin position="1"/>
        <end position="25"/>
    </location>
</feature>
<dbReference type="InterPro" id="IPR047115">
    <property type="entry name" value="ARSB"/>
</dbReference>
<evidence type="ECO:0000313" key="9">
    <source>
        <dbReference type="Proteomes" id="UP000321532"/>
    </source>
</evidence>
<dbReference type="SUPFAM" id="SSF53649">
    <property type="entry name" value="Alkaline phosphatase-like"/>
    <property type="match status" value="1"/>
</dbReference>
<dbReference type="GO" id="GO:0008484">
    <property type="term" value="F:sulfuric ester hydrolase activity"/>
    <property type="evidence" value="ECO:0007669"/>
    <property type="project" value="InterPro"/>
</dbReference>
<dbReference type="InterPro" id="IPR017850">
    <property type="entry name" value="Alkaline_phosphatase_core_sf"/>
</dbReference>
<dbReference type="PROSITE" id="PS00523">
    <property type="entry name" value="SULFATASE_1"/>
    <property type="match status" value="1"/>
</dbReference>
<evidence type="ECO:0000256" key="4">
    <source>
        <dbReference type="ARBA" id="ARBA00022837"/>
    </source>
</evidence>
<name>A0A512B2V7_9BACT</name>
<reference evidence="8 9" key="1">
    <citation type="submission" date="2019-07" db="EMBL/GenBank/DDBJ databases">
        <title>Whole genome shotgun sequence of Adhaeribacter aerolatus NBRC 106133.</title>
        <authorList>
            <person name="Hosoyama A."/>
            <person name="Uohara A."/>
            <person name="Ohji S."/>
            <person name="Ichikawa N."/>
        </authorList>
    </citation>
    <scope>NUCLEOTIDE SEQUENCE [LARGE SCALE GENOMIC DNA]</scope>
    <source>
        <strain evidence="8 9">NBRC 106133</strain>
    </source>
</reference>
<protein>
    <submittedName>
        <fullName evidence="8">Arylsulfatase</fullName>
    </submittedName>
</protein>
<accession>A0A512B2V7</accession>
<organism evidence="8 9">
    <name type="scientific">Adhaeribacter aerolatus</name>
    <dbReference type="NCBI Taxonomy" id="670289"/>
    <lineage>
        <taxon>Bacteria</taxon>
        <taxon>Pseudomonadati</taxon>
        <taxon>Bacteroidota</taxon>
        <taxon>Cytophagia</taxon>
        <taxon>Cytophagales</taxon>
        <taxon>Hymenobacteraceae</taxon>
        <taxon>Adhaeribacter</taxon>
    </lineage>
</organism>
<dbReference type="PANTHER" id="PTHR10342">
    <property type="entry name" value="ARYLSULFATASE"/>
    <property type="match status" value="1"/>
</dbReference>
<dbReference type="EMBL" id="BJYS01000033">
    <property type="protein sequence ID" value="GEO06298.1"/>
    <property type="molecule type" value="Genomic_DNA"/>
</dbReference>
<sequence length="471" mass="52011">MKKTIKVPQQLLLLVALLAALNTFAQNKKPNIIIVIADDLGWNDVGFHNPEMITPNLDKFAARGVELQRFYVAPICSPTRIGLLTGKYPDRFGLREQVIRPHHVGGLPTAEKTLADVLATAGYKHRAIFGKWHLGQSDKKYHPLNRGFTSFYGHYTGSIDYFTHYRYGAHDWHRNFTPVTETGYSVELVGKEAAKFIRESSAAEPFFAYVAFNGPHSPMQARQQDLLKNGYDASKPHDKMPGDEGEKNKVNGENKIQEGQGNTLRQTYAAMVTGVDDAFGEILKAVEAKGIADNTIIWFLSDNGGSTTFGGSNLPLKGMKGSEWEGGVRAVSVVYWQGQLQGGKKATELMGYVDILPTLSKLAGAKNITATDGTDVLNGLKGKKLPERYLFLGKQGVVSQRWKLNAGQLFDLSKDPSETTDVAKAFPQEYSKMKNALAGFQKLVIPNPLISQPKGWQPPVNWDINQISSQK</sequence>
<dbReference type="Gene3D" id="3.40.720.10">
    <property type="entry name" value="Alkaline Phosphatase, subunit A"/>
    <property type="match status" value="1"/>
</dbReference>
<feature type="chain" id="PRO_5021920675" evidence="6">
    <location>
        <begin position="26"/>
        <end position="471"/>
    </location>
</feature>
<keyword evidence="6" id="KW-0732">Signal</keyword>
<dbReference type="Proteomes" id="UP000321532">
    <property type="component" value="Unassembled WGS sequence"/>
</dbReference>
<dbReference type="OrthoDB" id="9764377at2"/>
<keyword evidence="2" id="KW-0479">Metal-binding</keyword>
<evidence type="ECO:0000256" key="2">
    <source>
        <dbReference type="ARBA" id="ARBA00022723"/>
    </source>
</evidence>
<dbReference type="RefSeq" id="WP_146902031.1">
    <property type="nucleotide sequence ID" value="NZ_BJYS01000033.1"/>
</dbReference>
<dbReference type="Pfam" id="PF00884">
    <property type="entry name" value="Sulfatase"/>
    <property type="match status" value="1"/>
</dbReference>